<evidence type="ECO:0000313" key="3">
    <source>
        <dbReference type="Proteomes" id="UP001281410"/>
    </source>
</evidence>
<accession>A0AAE0E206</accession>
<dbReference type="EMBL" id="JANJYJ010000006">
    <property type="protein sequence ID" value="KAK3204341.1"/>
    <property type="molecule type" value="Genomic_DNA"/>
</dbReference>
<feature type="region of interest" description="Disordered" evidence="1">
    <location>
        <begin position="1"/>
        <end position="20"/>
    </location>
</feature>
<organism evidence="2 3">
    <name type="scientific">Dipteronia sinensis</name>
    <dbReference type="NCBI Taxonomy" id="43782"/>
    <lineage>
        <taxon>Eukaryota</taxon>
        <taxon>Viridiplantae</taxon>
        <taxon>Streptophyta</taxon>
        <taxon>Embryophyta</taxon>
        <taxon>Tracheophyta</taxon>
        <taxon>Spermatophyta</taxon>
        <taxon>Magnoliopsida</taxon>
        <taxon>eudicotyledons</taxon>
        <taxon>Gunneridae</taxon>
        <taxon>Pentapetalae</taxon>
        <taxon>rosids</taxon>
        <taxon>malvids</taxon>
        <taxon>Sapindales</taxon>
        <taxon>Sapindaceae</taxon>
        <taxon>Hippocastanoideae</taxon>
        <taxon>Acereae</taxon>
        <taxon>Dipteronia</taxon>
    </lineage>
</organism>
<gene>
    <name evidence="2" type="ORF">Dsin_018387</name>
</gene>
<evidence type="ECO:0000313" key="2">
    <source>
        <dbReference type="EMBL" id="KAK3204341.1"/>
    </source>
</evidence>
<protein>
    <submittedName>
        <fullName evidence="2">Uncharacterized protein</fullName>
    </submittedName>
</protein>
<proteinExistence type="predicted"/>
<comment type="caution">
    <text evidence="2">The sequence shown here is derived from an EMBL/GenBank/DDBJ whole genome shotgun (WGS) entry which is preliminary data.</text>
</comment>
<reference evidence="2" key="1">
    <citation type="journal article" date="2023" name="Plant J.">
        <title>Genome sequences and population genomics provide insights into the demographic history, inbreeding, and mutation load of two 'living fossil' tree species of Dipteronia.</title>
        <authorList>
            <person name="Feng Y."/>
            <person name="Comes H.P."/>
            <person name="Chen J."/>
            <person name="Zhu S."/>
            <person name="Lu R."/>
            <person name="Zhang X."/>
            <person name="Li P."/>
            <person name="Qiu J."/>
            <person name="Olsen K.M."/>
            <person name="Qiu Y."/>
        </authorList>
    </citation>
    <scope>NUCLEOTIDE SEQUENCE</scope>
    <source>
        <strain evidence="2">NBL</strain>
    </source>
</reference>
<keyword evidence="3" id="KW-1185">Reference proteome</keyword>
<sequence>MSGDPLGRPGPYLPKTGNMRKIQIRKIPGQVLRKGQDDYNKGRCGFSVNSIRHDEKNAYILQSKHPLDKASGL</sequence>
<name>A0AAE0E206_9ROSI</name>
<dbReference type="Proteomes" id="UP001281410">
    <property type="component" value="Unassembled WGS sequence"/>
</dbReference>
<dbReference type="AlphaFoldDB" id="A0AAE0E206"/>
<evidence type="ECO:0000256" key="1">
    <source>
        <dbReference type="SAM" id="MobiDB-lite"/>
    </source>
</evidence>